<evidence type="ECO:0000256" key="6">
    <source>
        <dbReference type="ARBA" id="ARBA00042129"/>
    </source>
</evidence>
<evidence type="ECO:0000256" key="3">
    <source>
        <dbReference type="ARBA" id="ARBA00022723"/>
    </source>
</evidence>
<protein>
    <recommendedName>
        <fullName evidence="2">DNA-directed RNA polymerase II subunit RPB9</fullName>
    </recommendedName>
    <alternativeName>
        <fullName evidence="6">DNA-directed RNA polymerase II subunit 9</fullName>
    </alternativeName>
</protein>
<keyword evidence="5" id="KW-0862">Zinc</keyword>
<proteinExistence type="predicted"/>
<dbReference type="Gene3D" id="2.20.25.10">
    <property type="match status" value="2"/>
</dbReference>
<evidence type="ECO:0000256" key="4">
    <source>
        <dbReference type="ARBA" id="ARBA00022771"/>
    </source>
</evidence>
<dbReference type="AlphaFoldDB" id="A0A1Y2I2Q8"/>
<accession>A0A1Y2I2Q8</accession>
<dbReference type="GO" id="GO:0003676">
    <property type="term" value="F:nucleic acid binding"/>
    <property type="evidence" value="ECO:0007669"/>
    <property type="project" value="InterPro"/>
</dbReference>
<feature type="domain" description="TFIIS-type" evidence="7">
    <location>
        <begin position="98"/>
        <end position="135"/>
    </location>
</feature>
<comment type="subunit">
    <text evidence="1">Component of the RNA polymerase II (Pol II) complex consisting of 12 subunits.</text>
</comment>
<reference evidence="8 9" key="1">
    <citation type="submission" date="2016-07" db="EMBL/GenBank/DDBJ databases">
        <title>Pervasive Adenine N6-methylation of Active Genes in Fungi.</title>
        <authorList>
            <consortium name="DOE Joint Genome Institute"/>
            <person name="Mondo S.J."/>
            <person name="Dannebaum R.O."/>
            <person name="Kuo R.C."/>
            <person name="Labutti K."/>
            <person name="Haridas S."/>
            <person name="Kuo A."/>
            <person name="Salamov A."/>
            <person name="Ahrendt S.R."/>
            <person name="Lipzen A."/>
            <person name="Sullivan W."/>
            <person name="Andreopoulos W.B."/>
            <person name="Clum A."/>
            <person name="Lindquist E."/>
            <person name="Daum C."/>
            <person name="Ramamoorthy G.K."/>
            <person name="Gryganskyi A."/>
            <person name="Culley D."/>
            <person name="Magnuson J.K."/>
            <person name="James T.Y."/>
            <person name="O'Malley M.A."/>
            <person name="Stajich J.E."/>
            <person name="Spatafora J.W."/>
            <person name="Visel A."/>
            <person name="Grigoriev I.V."/>
        </authorList>
    </citation>
    <scope>NUCLEOTIDE SEQUENCE [LARGE SCALE GENOMIC DNA]</scope>
    <source>
        <strain evidence="8 9">PL171</strain>
    </source>
</reference>
<keyword evidence="4" id="KW-0863">Zinc-finger</keyword>
<sequence length="149" mass="17151">MSIPHLPAMNTAHSASARARARFCLECSNLMYPKEQYTSEGYGAKQLIYACRQPACTYTEEAMDPVVYRHEVRMKEAAESNRVDFMMQDPTLPRADVRCAQCQRTTQAIYYQSRSQHKDAKMILFYMCTVCMHQWDSAVKKDGSGTKRE</sequence>
<dbReference type="Pfam" id="PF01096">
    <property type="entry name" value="Zn_ribbon_TFIIS"/>
    <property type="match status" value="1"/>
</dbReference>
<dbReference type="PANTHER" id="PTHR11239:SF1">
    <property type="entry name" value="DNA-DIRECTED RNA POLYMERASE II SUBUNIT RPB9"/>
    <property type="match status" value="1"/>
</dbReference>
<organism evidence="8 9">
    <name type="scientific">Catenaria anguillulae PL171</name>
    <dbReference type="NCBI Taxonomy" id="765915"/>
    <lineage>
        <taxon>Eukaryota</taxon>
        <taxon>Fungi</taxon>
        <taxon>Fungi incertae sedis</taxon>
        <taxon>Blastocladiomycota</taxon>
        <taxon>Blastocladiomycetes</taxon>
        <taxon>Blastocladiales</taxon>
        <taxon>Catenariaceae</taxon>
        <taxon>Catenaria</taxon>
    </lineage>
</organism>
<dbReference type="GO" id="GO:0006283">
    <property type="term" value="P:transcription-coupled nucleotide-excision repair"/>
    <property type="evidence" value="ECO:0007669"/>
    <property type="project" value="TreeGrafter"/>
</dbReference>
<keyword evidence="9" id="KW-1185">Reference proteome</keyword>
<evidence type="ECO:0000313" key="8">
    <source>
        <dbReference type="EMBL" id="ORZ41158.1"/>
    </source>
</evidence>
<comment type="caution">
    <text evidence="8">The sequence shown here is derived from an EMBL/GenBank/DDBJ whole genome shotgun (WGS) entry which is preliminary data.</text>
</comment>
<dbReference type="GO" id="GO:0005665">
    <property type="term" value="C:RNA polymerase II, core complex"/>
    <property type="evidence" value="ECO:0007669"/>
    <property type="project" value="TreeGrafter"/>
</dbReference>
<dbReference type="GO" id="GO:0006367">
    <property type="term" value="P:transcription initiation at RNA polymerase II promoter"/>
    <property type="evidence" value="ECO:0007669"/>
    <property type="project" value="TreeGrafter"/>
</dbReference>
<dbReference type="STRING" id="765915.A0A1Y2I2Q8"/>
<dbReference type="GO" id="GO:0008270">
    <property type="term" value="F:zinc ion binding"/>
    <property type="evidence" value="ECO:0007669"/>
    <property type="project" value="UniProtKB-KW"/>
</dbReference>
<evidence type="ECO:0000256" key="1">
    <source>
        <dbReference type="ARBA" id="ARBA00011730"/>
    </source>
</evidence>
<name>A0A1Y2I2Q8_9FUNG</name>
<evidence type="ECO:0000256" key="5">
    <source>
        <dbReference type="ARBA" id="ARBA00022833"/>
    </source>
</evidence>
<dbReference type="EMBL" id="MCFL01000001">
    <property type="protein sequence ID" value="ORZ41158.1"/>
    <property type="molecule type" value="Genomic_DNA"/>
</dbReference>
<gene>
    <name evidence="8" type="ORF">BCR44DRAFT_34453</name>
</gene>
<dbReference type="Proteomes" id="UP000193411">
    <property type="component" value="Unassembled WGS sequence"/>
</dbReference>
<evidence type="ECO:0000313" key="9">
    <source>
        <dbReference type="Proteomes" id="UP000193411"/>
    </source>
</evidence>
<dbReference type="PANTHER" id="PTHR11239">
    <property type="entry name" value="DNA-DIRECTED RNA POLYMERASE"/>
    <property type="match status" value="1"/>
</dbReference>
<dbReference type="OrthoDB" id="282270at2759"/>
<evidence type="ECO:0000256" key="2">
    <source>
        <dbReference type="ARBA" id="ARBA00015926"/>
    </source>
</evidence>
<dbReference type="SUPFAM" id="SSF57783">
    <property type="entry name" value="Zinc beta-ribbon"/>
    <property type="match status" value="2"/>
</dbReference>
<dbReference type="InterPro" id="IPR012164">
    <property type="entry name" value="Rpa12/Rpb9/Rpc10/TFS"/>
</dbReference>
<dbReference type="GO" id="GO:0001193">
    <property type="term" value="P:maintenance of transcriptional fidelity during transcription elongation by RNA polymerase II"/>
    <property type="evidence" value="ECO:0007669"/>
    <property type="project" value="TreeGrafter"/>
</dbReference>
<dbReference type="InterPro" id="IPR001222">
    <property type="entry name" value="Znf_TFIIS"/>
</dbReference>
<evidence type="ECO:0000259" key="7">
    <source>
        <dbReference type="Pfam" id="PF01096"/>
    </source>
</evidence>
<keyword evidence="3" id="KW-0479">Metal-binding</keyword>
<dbReference type="GO" id="GO:0003899">
    <property type="term" value="F:DNA-directed RNA polymerase activity"/>
    <property type="evidence" value="ECO:0007669"/>
    <property type="project" value="InterPro"/>
</dbReference>